<accession>J9FKQ9</accession>
<sequence length="40" mass="5085">MFSYNYTLFKLVFFLHRLFFLPYSYFFLILNKTGFKKLFE</sequence>
<dbReference type="EMBL" id="AMCI01008984">
    <property type="protein sequence ID" value="EJW90197.1"/>
    <property type="molecule type" value="Genomic_DNA"/>
</dbReference>
<evidence type="ECO:0000313" key="2">
    <source>
        <dbReference type="EMBL" id="EJW90197.1"/>
    </source>
</evidence>
<evidence type="ECO:0000256" key="1">
    <source>
        <dbReference type="SAM" id="Phobius"/>
    </source>
</evidence>
<organism evidence="2">
    <name type="scientific">gut metagenome</name>
    <dbReference type="NCBI Taxonomy" id="749906"/>
    <lineage>
        <taxon>unclassified sequences</taxon>
        <taxon>metagenomes</taxon>
        <taxon>organismal metagenomes</taxon>
    </lineage>
</organism>
<feature type="transmembrane region" description="Helical" evidence="1">
    <location>
        <begin position="6"/>
        <end position="30"/>
    </location>
</feature>
<proteinExistence type="predicted"/>
<reference evidence="2" key="1">
    <citation type="journal article" date="2012" name="PLoS ONE">
        <title>Gene sets for utilization of primary and secondary nutrition supplies in the distal gut of endangered iberian lynx.</title>
        <authorList>
            <person name="Alcaide M."/>
            <person name="Messina E."/>
            <person name="Richter M."/>
            <person name="Bargiela R."/>
            <person name="Peplies J."/>
            <person name="Huws S.A."/>
            <person name="Newbold C.J."/>
            <person name="Golyshin P.N."/>
            <person name="Simon M.A."/>
            <person name="Lopez G."/>
            <person name="Yakimov M.M."/>
            <person name="Ferrer M."/>
        </authorList>
    </citation>
    <scope>NUCLEOTIDE SEQUENCE</scope>
</reference>
<protein>
    <submittedName>
        <fullName evidence="2">Uncharacterized protein</fullName>
    </submittedName>
</protein>
<keyword evidence="1" id="KW-0812">Transmembrane</keyword>
<name>J9FKQ9_9ZZZZ</name>
<dbReference type="AlphaFoldDB" id="J9FKQ9"/>
<keyword evidence="1" id="KW-0472">Membrane</keyword>
<comment type="caution">
    <text evidence="2">The sequence shown here is derived from an EMBL/GenBank/DDBJ whole genome shotgun (WGS) entry which is preliminary data.</text>
</comment>
<gene>
    <name evidence="2" type="ORF">EVA_21696</name>
</gene>
<keyword evidence="1" id="KW-1133">Transmembrane helix</keyword>